<comment type="caution">
    <text evidence="1">The sequence shown here is derived from an EMBL/GenBank/DDBJ whole genome shotgun (WGS) entry which is preliminary data.</text>
</comment>
<sequence>MSGTTDVGNMGDFQYAQQQMNELDAASRQMHSEIASGQFTIEPDAARKAAKACRDQIARIDELLGEVRPLGTRAKFGDCGVGGELADKFAKKATGSDTSLEGLLVKSKGVLENMAKNYDDAARGYEQTDADNAFSYRAE</sequence>
<evidence type="ECO:0000313" key="1">
    <source>
        <dbReference type="EMBL" id="TDQ04272.1"/>
    </source>
</evidence>
<gene>
    <name evidence="1" type="ORF">EV186_101215</name>
</gene>
<reference evidence="1 2" key="1">
    <citation type="submission" date="2019-03" db="EMBL/GenBank/DDBJ databases">
        <title>Genomic Encyclopedia of Type Strains, Phase IV (KMG-IV): sequencing the most valuable type-strain genomes for metagenomic binning, comparative biology and taxonomic classification.</title>
        <authorList>
            <person name="Goeker M."/>
        </authorList>
    </citation>
    <scope>NUCLEOTIDE SEQUENCE [LARGE SCALE GENOMIC DNA]</scope>
    <source>
        <strain evidence="1 2">DSM 45361</strain>
    </source>
</reference>
<dbReference type="EMBL" id="SNXZ01000001">
    <property type="protein sequence ID" value="TDQ04272.1"/>
    <property type="molecule type" value="Genomic_DNA"/>
</dbReference>
<proteinExistence type="predicted"/>
<organism evidence="1 2">
    <name type="scientific">Labedaea rhizosphaerae</name>
    <dbReference type="NCBI Taxonomy" id="598644"/>
    <lineage>
        <taxon>Bacteria</taxon>
        <taxon>Bacillati</taxon>
        <taxon>Actinomycetota</taxon>
        <taxon>Actinomycetes</taxon>
        <taxon>Pseudonocardiales</taxon>
        <taxon>Pseudonocardiaceae</taxon>
        <taxon>Labedaea</taxon>
    </lineage>
</organism>
<accession>A0A4R6SLT2</accession>
<dbReference type="Gene3D" id="1.10.287.1060">
    <property type="entry name" value="ESAT-6-like"/>
    <property type="match status" value="1"/>
</dbReference>
<evidence type="ECO:0008006" key="3">
    <source>
        <dbReference type="Google" id="ProtNLM"/>
    </source>
</evidence>
<dbReference type="AlphaFoldDB" id="A0A4R6SLT2"/>
<dbReference type="RefSeq" id="WP_133847203.1">
    <property type="nucleotide sequence ID" value="NZ_SNXZ01000001.1"/>
</dbReference>
<protein>
    <recommendedName>
        <fullName evidence="3">Excreted virulence factor EspC (Type VII ESX diderm)</fullName>
    </recommendedName>
</protein>
<keyword evidence="2" id="KW-1185">Reference proteome</keyword>
<evidence type="ECO:0000313" key="2">
    <source>
        <dbReference type="Proteomes" id="UP000295444"/>
    </source>
</evidence>
<dbReference type="Proteomes" id="UP000295444">
    <property type="component" value="Unassembled WGS sequence"/>
</dbReference>
<name>A0A4R6SLT2_LABRH</name>